<sequence length="250" mass="28816">MSYKYRFEKELNRGGFGVAYLVSDLKEKKSSKVIKKIALRDVRPEDAIDVAREADLLSKIEHDHVLVFHESYFEDHHFCIVTEYCDGGDLKDFLSSRNKDGCILAEELVIELTIQLLSALVYIHSMGIIHRDLKTRNVFLKKTKHDEHSIHLVIGDFGISKVIPETSTYIRTGSHCLKGTTSYTSPERFSGKYDFKSDIWSLGCIVFEMCTFKLAYSGKTEPEIIYKIVYHNQPNLPNSYSIELKKMFKK</sequence>
<dbReference type="Gene3D" id="3.30.200.20">
    <property type="entry name" value="Phosphorylase Kinase, domain 1"/>
    <property type="match status" value="1"/>
</dbReference>
<keyword evidence="7" id="KW-0067">ATP-binding</keyword>
<dbReference type="SMART" id="SM00220">
    <property type="entry name" value="S_TKc"/>
    <property type="match status" value="1"/>
</dbReference>
<evidence type="ECO:0000256" key="8">
    <source>
        <dbReference type="ARBA" id="ARBA00047899"/>
    </source>
</evidence>
<dbReference type="Proteomes" id="UP000276133">
    <property type="component" value="Unassembled WGS sequence"/>
</dbReference>
<dbReference type="InterPro" id="IPR008271">
    <property type="entry name" value="Ser/Thr_kinase_AS"/>
</dbReference>
<keyword evidence="4" id="KW-0808">Transferase</keyword>
<gene>
    <name evidence="11" type="ORF">BpHYR1_016572</name>
</gene>
<dbReference type="Pfam" id="PF00069">
    <property type="entry name" value="Pkinase"/>
    <property type="match status" value="1"/>
</dbReference>
<comment type="catalytic activity">
    <reaction evidence="8">
        <text>L-threonyl-[protein] + ATP = O-phospho-L-threonyl-[protein] + ADP + H(+)</text>
        <dbReference type="Rhea" id="RHEA:46608"/>
        <dbReference type="Rhea" id="RHEA-COMP:11060"/>
        <dbReference type="Rhea" id="RHEA-COMP:11605"/>
        <dbReference type="ChEBI" id="CHEBI:15378"/>
        <dbReference type="ChEBI" id="CHEBI:30013"/>
        <dbReference type="ChEBI" id="CHEBI:30616"/>
        <dbReference type="ChEBI" id="CHEBI:61977"/>
        <dbReference type="ChEBI" id="CHEBI:456216"/>
        <dbReference type="EC" id="2.7.11.1"/>
    </reaction>
</comment>
<dbReference type="PROSITE" id="PS50011">
    <property type="entry name" value="PROTEIN_KINASE_DOM"/>
    <property type="match status" value="1"/>
</dbReference>
<feature type="domain" description="Protein kinase" evidence="10">
    <location>
        <begin position="5"/>
        <end position="250"/>
    </location>
</feature>
<dbReference type="GO" id="GO:0004674">
    <property type="term" value="F:protein serine/threonine kinase activity"/>
    <property type="evidence" value="ECO:0007669"/>
    <property type="project" value="UniProtKB-KW"/>
</dbReference>
<evidence type="ECO:0000256" key="1">
    <source>
        <dbReference type="ARBA" id="ARBA00010886"/>
    </source>
</evidence>
<protein>
    <recommendedName>
        <fullName evidence="2">non-specific serine/threonine protein kinase</fullName>
        <ecNumber evidence="2">2.7.11.1</ecNumber>
    </recommendedName>
</protein>
<proteinExistence type="inferred from homology"/>
<dbReference type="SUPFAM" id="SSF56112">
    <property type="entry name" value="Protein kinase-like (PK-like)"/>
    <property type="match status" value="1"/>
</dbReference>
<keyword evidence="3" id="KW-0723">Serine/threonine-protein kinase</keyword>
<dbReference type="InterPro" id="IPR001245">
    <property type="entry name" value="Ser-Thr/Tyr_kinase_cat_dom"/>
</dbReference>
<keyword evidence="12" id="KW-1185">Reference proteome</keyword>
<keyword evidence="5" id="KW-0547">Nucleotide-binding</keyword>
<dbReference type="InterPro" id="IPR011009">
    <property type="entry name" value="Kinase-like_dom_sf"/>
</dbReference>
<evidence type="ECO:0000256" key="4">
    <source>
        <dbReference type="ARBA" id="ARBA00022679"/>
    </source>
</evidence>
<name>A0A3M7QLJ1_BRAPC</name>
<dbReference type="PANTHER" id="PTHR44899">
    <property type="entry name" value="CAMK FAMILY PROTEIN KINASE"/>
    <property type="match status" value="1"/>
</dbReference>
<dbReference type="EC" id="2.7.11.1" evidence="2"/>
<dbReference type="PROSITE" id="PS00108">
    <property type="entry name" value="PROTEIN_KINASE_ST"/>
    <property type="match status" value="1"/>
</dbReference>
<dbReference type="EMBL" id="REGN01005720">
    <property type="protein sequence ID" value="RNA12317.1"/>
    <property type="molecule type" value="Genomic_DNA"/>
</dbReference>
<evidence type="ECO:0000313" key="12">
    <source>
        <dbReference type="Proteomes" id="UP000276133"/>
    </source>
</evidence>
<dbReference type="PANTHER" id="PTHR44899:SF8">
    <property type="entry name" value="NIMA-RELATED KINASE 11"/>
    <property type="match status" value="1"/>
</dbReference>
<dbReference type="InterPro" id="IPR000719">
    <property type="entry name" value="Prot_kinase_dom"/>
</dbReference>
<dbReference type="InterPro" id="IPR051131">
    <property type="entry name" value="NEK_Ser/Thr_kinase_NIMA"/>
</dbReference>
<comment type="caution">
    <text evidence="11">The sequence shown here is derived from an EMBL/GenBank/DDBJ whole genome shotgun (WGS) entry which is preliminary data.</text>
</comment>
<evidence type="ECO:0000256" key="7">
    <source>
        <dbReference type="ARBA" id="ARBA00022840"/>
    </source>
</evidence>
<evidence type="ECO:0000256" key="3">
    <source>
        <dbReference type="ARBA" id="ARBA00022527"/>
    </source>
</evidence>
<dbReference type="OrthoDB" id="248923at2759"/>
<comment type="catalytic activity">
    <reaction evidence="9">
        <text>L-seryl-[protein] + ATP = O-phospho-L-seryl-[protein] + ADP + H(+)</text>
        <dbReference type="Rhea" id="RHEA:17989"/>
        <dbReference type="Rhea" id="RHEA-COMP:9863"/>
        <dbReference type="Rhea" id="RHEA-COMP:11604"/>
        <dbReference type="ChEBI" id="CHEBI:15378"/>
        <dbReference type="ChEBI" id="CHEBI:29999"/>
        <dbReference type="ChEBI" id="CHEBI:30616"/>
        <dbReference type="ChEBI" id="CHEBI:83421"/>
        <dbReference type="ChEBI" id="CHEBI:456216"/>
        <dbReference type="EC" id="2.7.11.1"/>
    </reaction>
</comment>
<evidence type="ECO:0000259" key="10">
    <source>
        <dbReference type="PROSITE" id="PS50011"/>
    </source>
</evidence>
<dbReference type="AlphaFoldDB" id="A0A3M7QLJ1"/>
<reference evidence="11 12" key="1">
    <citation type="journal article" date="2018" name="Sci. Rep.">
        <title>Genomic signatures of local adaptation to the degree of environmental predictability in rotifers.</title>
        <authorList>
            <person name="Franch-Gras L."/>
            <person name="Hahn C."/>
            <person name="Garcia-Roger E.M."/>
            <person name="Carmona M.J."/>
            <person name="Serra M."/>
            <person name="Gomez A."/>
        </authorList>
    </citation>
    <scope>NUCLEOTIDE SEQUENCE [LARGE SCALE GENOMIC DNA]</scope>
    <source>
        <strain evidence="11">HYR1</strain>
    </source>
</reference>
<evidence type="ECO:0000256" key="9">
    <source>
        <dbReference type="ARBA" id="ARBA00048679"/>
    </source>
</evidence>
<dbReference type="PIRSF" id="PIRSF000654">
    <property type="entry name" value="Integrin-linked_kinase"/>
    <property type="match status" value="1"/>
</dbReference>
<evidence type="ECO:0000256" key="2">
    <source>
        <dbReference type="ARBA" id="ARBA00012513"/>
    </source>
</evidence>
<dbReference type="Gene3D" id="1.10.510.10">
    <property type="entry name" value="Transferase(Phosphotransferase) domain 1"/>
    <property type="match status" value="1"/>
</dbReference>
<keyword evidence="6 11" id="KW-0418">Kinase</keyword>
<dbReference type="STRING" id="10195.A0A3M7QLJ1"/>
<dbReference type="PRINTS" id="PR00109">
    <property type="entry name" value="TYRKINASE"/>
</dbReference>
<accession>A0A3M7QLJ1</accession>
<comment type="similarity">
    <text evidence="1">Belongs to the protein kinase superfamily. NEK Ser/Thr protein kinase family. NIMA subfamily.</text>
</comment>
<evidence type="ECO:0000256" key="5">
    <source>
        <dbReference type="ARBA" id="ARBA00022741"/>
    </source>
</evidence>
<evidence type="ECO:0000313" key="11">
    <source>
        <dbReference type="EMBL" id="RNA12317.1"/>
    </source>
</evidence>
<evidence type="ECO:0000256" key="6">
    <source>
        <dbReference type="ARBA" id="ARBA00022777"/>
    </source>
</evidence>
<dbReference type="GO" id="GO:0005524">
    <property type="term" value="F:ATP binding"/>
    <property type="evidence" value="ECO:0007669"/>
    <property type="project" value="UniProtKB-KW"/>
</dbReference>
<organism evidence="11 12">
    <name type="scientific">Brachionus plicatilis</name>
    <name type="common">Marine rotifer</name>
    <name type="synonym">Brachionus muelleri</name>
    <dbReference type="NCBI Taxonomy" id="10195"/>
    <lineage>
        <taxon>Eukaryota</taxon>
        <taxon>Metazoa</taxon>
        <taxon>Spiralia</taxon>
        <taxon>Gnathifera</taxon>
        <taxon>Rotifera</taxon>
        <taxon>Eurotatoria</taxon>
        <taxon>Monogononta</taxon>
        <taxon>Pseudotrocha</taxon>
        <taxon>Ploima</taxon>
        <taxon>Brachionidae</taxon>
        <taxon>Brachionus</taxon>
    </lineage>
</organism>